<dbReference type="Proteomes" id="UP000006718">
    <property type="component" value="Chromosome 1"/>
</dbReference>
<reference evidence="2" key="4">
    <citation type="submission" date="2025-09" db="UniProtKB">
        <authorList>
            <consortium name="Ensembl"/>
        </authorList>
    </citation>
    <scope>IDENTIFICATION</scope>
    <source>
        <strain evidence="2">17573</strain>
    </source>
</reference>
<evidence type="ECO:0000313" key="3">
    <source>
        <dbReference type="Proteomes" id="UP000006718"/>
    </source>
</evidence>
<name>A0A5F8A1X4_MACMU</name>
<reference evidence="3" key="1">
    <citation type="journal article" date="2007" name="Science">
        <title>Evolutionary and biomedical insights from the rhesus macaque genome.</title>
        <authorList>
            <person name="Gibbs R.A."/>
            <person name="Rogers J."/>
            <person name="Katze M.G."/>
            <person name="Bumgarner R."/>
            <person name="Weinstock G.M."/>
            <person name="Mardis E.R."/>
            <person name="Remington K.A."/>
            <person name="Strausberg R.L."/>
            <person name="Venter J.C."/>
            <person name="Wilson R.K."/>
            <person name="Batzer M.A."/>
            <person name="Bustamante C.D."/>
            <person name="Eichler E.E."/>
            <person name="Hahn M.W."/>
            <person name="Hardison R.C."/>
            <person name="Makova K.D."/>
            <person name="Miller W."/>
            <person name="Milosavljevic A."/>
            <person name="Palermo R.E."/>
            <person name="Siepel A."/>
            <person name="Sikela J.M."/>
            <person name="Attaway T."/>
            <person name="Bell S."/>
            <person name="Bernard K.E."/>
            <person name="Buhay C.J."/>
            <person name="Chandrabose M.N."/>
            <person name="Dao M."/>
            <person name="Davis C."/>
            <person name="Delehaunty K.D."/>
            <person name="Ding Y."/>
            <person name="Dinh H.H."/>
            <person name="Dugan-Rocha S."/>
            <person name="Fulton L.A."/>
            <person name="Gabisi R.A."/>
            <person name="Garner T.T."/>
            <person name="Godfrey J."/>
            <person name="Hawes A.C."/>
            <person name="Hernandez J."/>
            <person name="Hines S."/>
            <person name="Holder M."/>
            <person name="Hume J."/>
            <person name="Jhangiani S.N."/>
            <person name="Joshi V."/>
            <person name="Khan Z.M."/>
            <person name="Kirkness E.F."/>
            <person name="Cree A."/>
            <person name="Fowler R.G."/>
            <person name="Lee S."/>
            <person name="Lewis L.R."/>
            <person name="Li Z."/>
            <person name="Liu Y.-S."/>
            <person name="Moore S.M."/>
            <person name="Muzny D."/>
            <person name="Nazareth L.V."/>
            <person name="Ngo D.N."/>
            <person name="Okwuonu G.O."/>
            <person name="Pai G."/>
            <person name="Parker D."/>
            <person name="Paul H.A."/>
            <person name="Pfannkoch C."/>
            <person name="Pohl C.S."/>
            <person name="Rogers Y.-H.C."/>
            <person name="Ruiz S.J."/>
            <person name="Sabo A."/>
            <person name="Santibanez J."/>
            <person name="Schneider B.W."/>
            <person name="Smith S.M."/>
            <person name="Sodergren E."/>
            <person name="Svatek A.F."/>
            <person name="Utterback T.R."/>
            <person name="Vattathil S."/>
            <person name="Warren W."/>
            <person name="White C.S."/>
            <person name="Chinwalla A.T."/>
            <person name="Feng Y."/>
            <person name="Halpern A.L."/>
            <person name="Hillier L.W."/>
            <person name="Huang X."/>
            <person name="Minx P."/>
            <person name="Nelson J.O."/>
            <person name="Pepin K.H."/>
            <person name="Qin X."/>
            <person name="Sutton G.G."/>
            <person name="Venter E."/>
            <person name="Walenz B.P."/>
            <person name="Wallis J.W."/>
            <person name="Worley K.C."/>
            <person name="Yang S.-P."/>
            <person name="Jones S.M."/>
            <person name="Marra M.A."/>
            <person name="Rocchi M."/>
            <person name="Schein J.E."/>
            <person name="Baertsch R."/>
            <person name="Clarke L."/>
            <person name="Csuros M."/>
            <person name="Glasscock J."/>
            <person name="Harris R.A."/>
            <person name="Havlak P."/>
            <person name="Jackson A.R."/>
            <person name="Jiang H."/>
            <person name="Liu Y."/>
            <person name="Messina D.N."/>
            <person name="Shen Y."/>
            <person name="Song H.X.-Z."/>
            <person name="Wylie T."/>
            <person name="Zhang L."/>
            <person name="Birney E."/>
            <person name="Han K."/>
            <person name="Konkel M.K."/>
            <person name="Lee J."/>
            <person name="Smit A.F.A."/>
            <person name="Ullmer B."/>
            <person name="Wang H."/>
            <person name="Xing J."/>
            <person name="Burhans R."/>
            <person name="Cheng Z."/>
            <person name="Karro J.E."/>
            <person name="Ma J."/>
            <person name="Raney B."/>
            <person name="She X."/>
            <person name="Cox M.J."/>
            <person name="Demuth J.P."/>
            <person name="Dumas L.J."/>
            <person name="Han S.-G."/>
            <person name="Hopkins J."/>
            <person name="Karimpour-Fard A."/>
            <person name="Kim Y.H."/>
            <person name="Pollack J.R."/>
            <person name="Vinar T."/>
            <person name="Addo-Quaye C."/>
            <person name="Degenhardt J."/>
            <person name="Denby A."/>
            <person name="Hubisz M.J."/>
            <person name="Indap A."/>
            <person name="Kosiol C."/>
            <person name="Lahn B.T."/>
            <person name="Lawson H.A."/>
            <person name="Marklein A."/>
            <person name="Nielsen R."/>
            <person name="Vallender E.J."/>
            <person name="Clark A.G."/>
            <person name="Ferguson B."/>
            <person name="Hernandez R.D."/>
            <person name="Hirani K."/>
            <person name="Kehrer-Sawatzki H."/>
            <person name="Kolb J."/>
            <person name="Patil S."/>
            <person name="Pu L.-L."/>
            <person name="Ren Y."/>
            <person name="Smith D.G."/>
            <person name="Wheeler D.A."/>
            <person name="Schenck I."/>
            <person name="Ball E.V."/>
            <person name="Chen R."/>
            <person name="Cooper D.N."/>
            <person name="Giardine B."/>
            <person name="Hsu F."/>
            <person name="Kent W.J."/>
            <person name="Lesk A."/>
            <person name="Nelson D.L."/>
            <person name="O'brien W.E."/>
            <person name="Pruefer K."/>
            <person name="Stenson P.D."/>
            <person name="Wallace J.C."/>
            <person name="Ke H."/>
            <person name="Liu X.-M."/>
            <person name="Wang P."/>
            <person name="Xiang A.P."/>
            <person name="Yang F."/>
            <person name="Barber G.P."/>
            <person name="Haussler D."/>
            <person name="Karolchik D."/>
            <person name="Kern A.D."/>
            <person name="Kuhn R.M."/>
            <person name="Smith K.E."/>
            <person name="Zwieg A.S."/>
        </authorList>
    </citation>
    <scope>NUCLEOTIDE SEQUENCE [LARGE SCALE GENOMIC DNA]</scope>
    <source>
        <strain evidence="3">17573</strain>
    </source>
</reference>
<dbReference type="InParanoid" id="A0A5F8A1X4"/>
<evidence type="ECO:0008006" key="4">
    <source>
        <dbReference type="Google" id="ProtNLM"/>
    </source>
</evidence>
<feature type="chain" id="PRO_5023867105" description="Secreted protein" evidence="1">
    <location>
        <begin position="20"/>
        <end position="101"/>
    </location>
</feature>
<dbReference type="Bgee" id="ENSMMUG00000064770">
    <property type="expression patterns" value="Expressed in ileum and 12 other cell types or tissues"/>
</dbReference>
<dbReference type="AlphaFoldDB" id="A0A5F8A1X4"/>
<dbReference type="GeneTree" id="ENSGT01150000287033"/>
<keyword evidence="3" id="KW-1185">Reference proteome</keyword>
<feature type="signal peptide" evidence="1">
    <location>
        <begin position="1"/>
        <end position="19"/>
    </location>
</feature>
<dbReference type="Ensembl" id="ENSMMUT00000094840.1">
    <property type="protein sequence ID" value="ENSMMUP00000071364.1"/>
    <property type="gene ID" value="ENSMMUG00000064770.1"/>
</dbReference>
<reference evidence="2" key="2">
    <citation type="submission" date="2019-01" db="EMBL/GenBank/DDBJ databases">
        <authorList>
            <person name="Graves T."/>
            <person name="Eichler E.E."/>
            <person name="Wilson R.K."/>
        </authorList>
    </citation>
    <scope>NUCLEOTIDE SEQUENCE [LARGE SCALE GENOMIC DNA]</scope>
    <source>
        <strain evidence="2">17573</strain>
    </source>
</reference>
<evidence type="ECO:0000256" key="1">
    <source>
        <dbReference type="SAM" id="SignalP"/>
    </source>
</evidence>
<dbReference type="VEuPathDB" id="HostDB:ENSMMUG00000064770"/>
<accession>A0A5F8A1X4</accession>
<protein>
    <recommendedName>
        <fullName evidence="4">Secreted protein</fullName>
    </recommendedName>
</protein>
<organism evidence="2 3">
    <name type="scientific">Macaca mulatta</name>
    <name type="common">Rhesus macaque</name>
    <dbReference type="NCBI Taxonomy" id="9544"/>
    <lineage>
        <taxon>Eukaryota</taxon>
        <taxon>Metazoa</taxon>
        <taxon>Chordata</taxon>
        <taxon>Craniata</taxon>
        <taxon>Vertebrata</taxon>
        <taxon>Euteleostomi</taxon>
        <taxon>Mammalia</taxon>
        <taxon>Eutheria</taxon>
        <taxon>Euarchontoglires</taxon>
        <taxon>Primates</taxon>
        <taxon>Haplorrhini</taxon>
        <taxon>Catarrhini</taxon>
        <taxon>Cercopithecidae</taxon>
        <taxon>Cercopithecinae</taxon>
        <taxon>Macaca</taxon>
    </lineage>
</organism>
<sequence length="101" mass="11320">KNICPFICYLFYFLRQSLTVLPRLECSRGIRAHCSLDLPGSPQTTPAISSPPGSWGYRYMPAHPTNFCIFCRDGVSRCCPGWSRTSGLKLSVCLSLPNCWD</sequence>
<evidence type="ECO:0000313" key="2">
    <source>
        <dbReference type="Ensembl" id="ENSMMUP00000071364.1"/>
    </source>
</evidence>
<reference evidence="2" key="3">
    <citation type="submission" date="2025-08" db="UniProtKB">
        <authorList>
            <consortium name="Ensembl"/>
        </authorList>
    </citation>
    <scope>IDENTIFICATION</scope>
    <source>
        <strain evidence="2">17573</strain>
    </source>
</reference>
<keyword evidence="1" id="KW-0732">Signal</keyword>
<proteinExistence type="predicted"/>